<dbReference type="Pfam" id="PF18962">
    <property type="entry name" value="Por_Secre_tail"/>
    <property type="match status" value="1"/>
</dbReference>
<dbReference type="InterPro" id="IPR013783">
    <property type="entry name" value="Ig-like_fold"/>
</dbReference>
<dbReference type="InterPro" id="IPR007110">
    <property type="entry name" value="Ig-like_dom"/>
</dbReference>
<dbReference type="InterPro" id="IPR003599">
    <property type="entry name" value="Ig_sub"/>
</dbReference>
<feature type="domain" description="Ig-like" evidence="5">
    <location>
        <begin position="1756"/>
        <end position="1834"/>
    </location>
</feature>
<proteinExistence type="predicted"/>
<dbReference type="SUPFAM" id="SSF48726">
    <property type="entry name" value="Immunoglobulin"/>
    <property type="match status" value="1"/>
</dbReference>
<dbReference type="Gene3D" id="3.80.10.10">
    <property type="entry name" value="Ribonuclease Inhibitor"/>
    <property type="match status" value="5"/>
</dbReference>
<reference evidence="6 7" key="1">
    <citation type="submission" date="2020-04" db="EMBL/GenBank/DDBJ databases">
        <title>Flammeovirga sp. SR4, a novel species isolated from seawater.</title>
        <authorList>
            <person name="Wang X."/>
        </authorList>
    </citation>
    <scope>NUCLEOTIDE SEQUENCE [LARGE SCALE GENOMIC DNA]</scope>
    <source>
        <strain evidence="6 7">SR4</strain>
    </source>
</reference>
<evidence type="ECO:0000259" key="5">
    <source>
        <dbReference type="PROSITE" id="PS50835"/>
    </source>
</evidence>
<comment type="caution">
    <text evidence="6">The sequence shown here is derived from an EMBL/GenBank/DDBJ whole genome shotgun (WGS) entry which is preliminary data.</text>
</comment>
<feature type="non-terminal residue" evidence="6">
    <location>
        <position position="1"/>
    </location>
</feature>
<keyword evidence="7" id="KW-1185">Reference proteome</keyword>
<dbReference type="InterPro" id="IPR001611">
    <property type="entry name" value="Leu-rich_rpt"/>
</dbReference>
<dbReference type="NCBIfam" id="TIGR04183">
    <property type="entry name" value="Por_Secre_tail"/>
    <property type="match status" value="1"/>
</dbReference>
<dbReference type="PANTHER" id="PTHR48051:SF1">
    <property type="entry name" value="RAS SUPPRESSOR PROTEIN 1"/>
    <property type="match status" value="1"/>
</dbReference>
<dbReference type="Proteomes" id="UP000585050">
    <property type="component" value="Unassembled WGS sequence"/>
</dbReference>
<dbReference type="Gene3D" id="2.60.40.10">
    <property type="entry name" value="Immunoglobulins"/>
    <property type="match status" value="2"/>
</dbReference>
<evidence type="ECO:0000256" key="3">
    <source>
        <dbReference type="ARBA" id="ARBA00022737"/>
    </source>
</evidence>
<keyword evidence="2" id="KW-0732">Signal</keyword>
<dbReference type="InterPro" id="IPR050216">
    <property type="entry name" value="LRR_domain-containing"/>
</dbReference>
<dbReference type="GO" id="GO:0005737">
    <property type="term" value="C:cytoplasm"/>
    <property type="evidence" value="ECO:0007669"/>
    <property type="project" value="TreeGrafter"/>
</dbReference>
<dbReference type="Pfam" id="PF00560">
    <property type="entry name" value="LRR_1"/>
    <property type="match status" value="1"/>
</dbReference>
<dbReference type="PROSITE" id="PS51450">
    <property type="entry name" value="LRR"/>
    <property type="match status" value="4"/>
</dbReference>
<name>A0A7X8SPU8_9BACT</name>
<organism evidence="6 7">
    <name type="scientific">Flammeovirga agarivorans</name>
    <dbReference type="NCBI Taxonomy" id="2726742"/>
    <lineage>
        <taxon>Bacteria</taxon>
        <taxon>Pseudomonadati</taxon>
        <taxon>Bacteroidota</taxon>
        <taxon>Cytophagia</taxon>
        <taxon>Cytophagales</taxon>
        <taxon>Flammeovirgaceae</taxon>
        <taxon>Flammeovirga</taxon>
    </lineage>
</organism>
<evidence type="ECO:0000256" key="1">
    <source>
        <dbReference type="ARBA" id="ARBA00022614"/>
    </source>
</evidence>
<keyword evidence="3" id="KW-0677">Repeat</keyword>
<protein>
    <submittedName>
        <fullName evidence="6">T9SS type A sorting domain-containing protein</fullName>
    </submittedName>
</protein>
<evidence type="ECO:0000313" key="7">
    <source>
        <dbReference type="Proteomes" id="UP000585050"/>
    </source>
</evidence>
<dbReference type="InterPro" id="IPR003591">
    <property type="entry name" value="Leu-rich_rpt_typical-subtyp"/>
</dbReference>
<dbReference type="SMART" id="SM00409">
    <property type="entry name" value="IG"/>
    <property type="match status" value="5"/>
</dbReference>
<dbReference type="PROSITE" id="PS50835">
    <property type="entry name" value="IG_LIKE"/>
    <property type="match status" value="1"/>
</dbReference>
<dbReference type="InterPro" id="IPR036179">
    <property type="entry name" value="Ig-like_dom_sf"/>
</dbReference>
<evidence type="ECO:0000256" key="4">
    <source>
        <dbReference type="ARBA" id="ARBA00023157"/>
    </source>
</evidence>
<dbReference type="SMART" id="SM00369">
    <property type="entry name" value="LRR_TYP"/>
    <property type="match status" value="7"/>
</dbReference>
<evidence type="ECO:0000256" key="2">
    <source>
        <dbReference type="ARBA" id="ARBA00022729"/>
    </source>
</evidence>
<dbReference type="InterPro" id="IPR026444">
    <property type="entry name" value="Secre_tail"/>
</dbReference>
<keyword evidence="4" id="KW-1015">Disulfide bond</keyword>
<gene>
    <name evidence="6" type="ORF">HGP29_23080</name>
</gene>
<accession>A0A7X8SPU8</accession>
<dbReference type="EMBL" id="JABAIL010000010">
    <property type="protein sequence ID" value="NLR94105.1"/>
    <property type="molecule type" value="Genomic_DNA"/>
</dbReference>
<sequence length="2095" mass="234480">SSSLFASKDISFSDFQPADAGTYDLYVTSTTHAGQEYNLYQVNLTYTLGDRDSAYIKQVIADLGKTIDNPSDEFRNWTIDGVSYVVNDYGEVTSLDISGNDLTSTPSSLLNLTNLGTLDVSDNQLYFDDLDVLNAMGVASFIYSGQTIDPIQELDETVKGGEGYTSSLTDAPTYSDISYQWVFNESGYSNVLDLDIETMTTEDVGNYQLFISSTNYDGLEIKFADIDIIFSNGNLDSTKVHDLLTELGISFNEDDPFRTWNNDGIITGIDNNGYVTDIDLYGKGLTEVPSTLAAFDNLQNLNLEDNNIYFDELDVLLSYSGDINLTYTGQSVTPSVINEVVKHGDNYNSSITQDYVDVYYDWKKGGSSVYSTKDITFTDFQSADAGTYDLYVTSMTHSGLEFNLYQINLTYTLGDRDSAYLEQVITDLGKTIDNPSDEFRNWTVDGVSYVVNAYGEVTSLDISGNDLTSTPSSLLNLTNLTTLDVSDNQLYFDDLDILSAMSVASFVYDGQSIDPIQELDATVKGGEGYTSSLTDVPTYSDITYQWVFNESGYSNVLDLDIESMTREDEGNYQLFISSSNHDGLEIKYADIDITFALGDRDSTKVHDLLTELGVSFEENDPFRDWLTGGIIDNIDDNGAVGDINLSNLTLTQVPSSLSAFEDLQNLSLDDNNIYFDELDVLLGFSGDINLTYDGQSVTPTVINEVVKHGDNYNSSITQDYADIYYDWKKGGSSVYSTKDLSFTDFQPADAGTYDLYVTSTTHSGLEFNIYQVNLTYTLGDRDSVYLEQVITDLGKTIDNPSDEFRNWTVDGVSYVVNAYGEVTSLDISGNDLTSVPSSILNLMNLETLDVSSNQLYFDDLDYLGTMGVTNFYYGSQSIDPIQELEEIVKGGEGYTSSLTAAPTYSDLTYQWVFSESVHSNVLDLDIESMTREDAGNYQLYISSSNYDGLAIMFADINITFALGDQDSTKVHDLLTELSISFEENDPFRDWNSDGVIVDIDDNGLVLDIDLYEKGLETVPTTLSAFENLQYLSLDNNHLYFDELDKLTGYEGAYVTYENQSIKSTTIINETIKHGDSYNSAIVQNYSDVDYDWRKGEGTLFTSKDISVSDLQPDDAGSYDLYVTSSTHPSQEYYLYQINLNYTLGDRDSVYLENFIADLGKTISNSSDEYRNWIVEGVTFSVDDYGYITALNVSDNNLYEIPSSIENFMNIATLDASNNKLYFDDLDYLNGLGIASLNHSGQTFDTVNTTETVKHSYDFTTSVSQEYGDVYYRWTKDDENIVTETSKDISITDMRLYKAGVYAVYVTSSIHGDQEYKIAEYTINHELGDRDKSNLATLIDALAVSYDNTQDFRDWLGNETTFDSSGYVLGLDLSSLEIESLPNDLTQFIRIESVDLSDNYFFYDDLDILYTVDYEVTYSPQNYVQQEASYEVIQYSALSNDEMAVTDYEGELNYQWYFEDEVYGESGTLLEVENFDSSKEGQYQLKVTSPTSWDGLEIHVANINLQYKSLISEADSLALFELYTEINVDFDPNERIVNWPRMDYEPSTGAIIELNLHELEGLTTLPSIIGQFTSLKTLKLYDNELVSLPQELWSLTSLDYLDLSNNNLGDEDISSLNNLSALRTIWLSGNSFTSIPNISSLNDLLFFIADDNNITEIDNEFTSNTNLLHLSLAGNGIQVIDMDFSGISNLKKIDFSRNEITEWNNSLPTNLEELILYSNLLNDISSIPSNLHIEIADNYLFYNDLEGLDSSYVSYSPQNYDIYYENIALVEGGQYSVSLPIATTSDFSNYIFTWYKDGVIQEQFTSSDLEFTNMSQGDVGIYSCFITHTYWEELSIKVAEIGIGFDCGSELNVEVSPTTETLFCAGDDIVVTIEAGSSDTDVSYSWYLGDELLPLLTSSNITIHETGMYSVRVRNSNGCVAFSDSIQVVQTSPLIAPEIIAVNDSLAIAESDSTLSYYWYLDGEIMEETFTQILPTTFGSYTVEAVNESGCSIFSAEYVINNDQITDLEDELIEKVLPFNVYPQPANEYLFVPIEGIGQVEQVVAFDLTGNRIELSTDILTDKMKVNTSRLNNGVYVITISTTDHEVYHKKILINE</sequence>
<dbReference type="SUPFAM" id="SSF52058">
    <property type="entry name" value="L domain-like"/>
    <property type="match status" value="2"/>
</dbReference>
<dbReference type="SMART" id="SM00365">
    <property type="entry name" value="LRR_SD22"/>
    <property type="match status" value="10"/>
</dbReference>
<evidence type="ECO:0000313" key="6">
    <source>
        <dbReference type="EMBL" id="NLR94105.1"/>
    </source>
</evidence>
<keyword evidence="1" id="KW-0433">Leucine-rich repeat</keyword>
<dbReference type="PANTHER" id="PTHR48051">
    <property type="match status" value="1"/>
</dbReference>
<dbReference type="InterPro" id="IPR032675">
    <property type="entry name" value="LRR_dom_sf"/>
</dbReference>